<feature type="transmembrane region" description="Helical" evidence="7">
    <location>
        <begin position="283"/>
        <end position="301"/>
    </location>
</feature>
<proteinExistence type="predicted"/>
<protein>
    <submittedName>
        <fullName evidence="10">ABC transporter ATP-binding protein</fullName>
    </submittedName>
</protein>
<dbReference type="AlphaFoldDB" id="A0A3N4QD60"/>
<evidence type="ECO:0000256" key="1">
    <source>
        <dbReference type="ARBA" id="ARBA00004651"/>
    </source>
</evidence>
<dbReference type="FunFam" id="3.40.50.300:FF:000218">
    <property type="entry name" value="Multidrug ABC transporter ATP-binding protein"/>
    <property type="match status" value="1"/>
</dbReference>
<feature type="transmembrane region" description="Helical" evidence="7">
    <location>
        <begin position="307"/>
        <end position="325"/>
    </location>
</feature>
<keyword evidence="11" id="KW-1185">Reference proteome</keyword>
<evidence type="ECO:0000259" key="8">
    <source>
        <dbReference type="PROSITE" id="PS50893"/>
    </source>
</evidence>
<dbReference type="PANTHER" id="PTHR43394:SF1">
    <property type="entry name" value="ATP-BINDING CASSETTE SUB-FAMILY B MEMBER 10, MITOCHONDRIAL"/>
    <property type="match status" value="1"/>
</dbReference>
<dbReference type="InterPro" id="IPR003439">
    <property type="entry name" value="ABC_transporter-like_ATP-bd"/>
</dbReference>
<evidence type="ECO:0000256" key="7">
    <source>
        <dbReference type="SAM" id="Phobius"/>
    </source>
</evidence>
<dbReference type="Gene3D" id="1.20.1560.10">
    <property type="entry name" value="ABC transporter type 1, transmembrane domain"/>
    <property type="match status" value="1"/>
</dbReference>
<name>A0A3N4QD60_9BACT</name>
<dbReference type="EMBL" id="RPDH01000001">
    <property type="protein sequence ID" value="RPE13910.1"/>
    <property type="molecule type" value="Genomic_DNA"/>
</dbReference>
<feature type="domain" description="ABC transmembrane type-1" evidence="9">
    <location>
        <begin position="22"/>
        <end position="337"/>
    </location>
</feature>
<dbReference type="InterPro" id="IPR027417">
    <property type="entry name" value="P-loop_NTPase"/>
</dbReference>
<feature type="transmembrane region" description="Helical" evidence="7">
    <location>
        <begin position="21"/>
        <end position="47"/>
    </location>
</feature>
<organism evidence="10 11">
    <name type="scientific">Chitinophaga lutea</name>
    <dbReference type="NCBI Taxonomy" id="2488634"/>
    <lineage>
        <taxon>Bacteria</taxon>
        <taxon>Pseudomonadati</taxon>
        <taxon>Bacteroidota</taxon>
        <taxon>Chitinophagia</taxon>
        <taxon>Chitinophagales</taxon>
        <taxon>Chitinophagaceae</taxon>
        <taxon>Chitinophaga</taxon>
    </lineage>
</organism>
<evidence type="ECO:0000256" key="5">
    <source>
        <dbReference type="ARBA" id="ARBA00022989"/>
    </source>
</evidence>
<dbReference type="GO" id="GO:0016887">
    <property type="term" value="F:ATP hydrolysis activity"/>
    <property type="evidence" value="ECO:0007669"/>
    <property type="project" value="InterPro"/>
</dbReference>
<dbReference type="InterPro" id="IPR011527">
    <property type="entry name" value="ABC1_TM_dom"/>
</dbReference>
<dbReference type="GO" id="GO:0005886">
    <property type="term" value="C:plasma membrane"/>
    <property type="evidence" value="ECO:0007669"/>
    <property type="project" value="UniProtKB-SubCell"/>
</dbReference>
<feature type="domain" description="ABC transporter" evidence="8">
    <location>
        <begin position="371"/>
        <end position="604"/>
    </location>
</feature>
<sequence>MKTFKRLLRFVQPLRHYLPEYLIYTIIGVLFGVINFAMLIPMLQIMFDQKDTVEPVVALPVFSLSIDYFTDVFKYYFLRFITEKGEMYALGFVCVVICGASILANFGRYMSSRVMVRMRMNVLERIRNLLYKQATEQSLSFYNKRRKGDMLSTMTNDVMEVESTLVNAIQVLLRDPLIIIVTFIALFYISAKLTLFTLIFFPISGFLVSYISKQLRKKGFYSQEMLGKLLNVSEESLSGVRVIQGFTAEKYVQQKFGGLTRQFTRLSKSIYNQRELASPISEALGVSLVVVLVMVGGYMILHGKEMTGSVFITYLGLYFTILQPAKNISNAFTLMQKGIVAGNRIFGILDEPVEIKDKPGALPLTGFERSISYDQLSFRYADQYVLKNINLHIKKGTMVALVGRSGAGKSTMADLLPRFYEATEGRVAIDGKDVRDLKLHDVRQLMGIVSQEAILFNDTVTSNIAFGHINPDMEKVKEAARIANAHEFIEQLENGYNTEIGDRGSKLSGGQRQRLTIARAIFKNPPILILDEATSALDTESEKLVQDALDKLMQNRTTIVIAHRLSTIQHAHEIIVMDKGEIIERGRHDELLAQQGVYRKLVEMQEFK</sequence>
<dbReference type="InterPro" id="IPR017871">
    <property type="entry name" value="ABC_transporter-like_CS"/>
</dbReference>
<evidence type="ECO:0000256" key="3">
    <source>
        <dbReference type="ARBA" id="ARBA00022741"/>
    </source>
</evidence>
<gene>
    <name evidence="10" type="ORF">EGT74_10480</name>
</gene>
<reference evidence="10 11" key="1">
    <citation type="submission" date="2018-11" db="EMBL/GenBank/DDBJ databases">
        <title>Chitinophaga lutea sp.nov., isolate from arsenic contaminated soil.</title>
        <authorList>
            <person name="Zong Y."/>
        </authorList>
    </citation>
    <scope>NUCLEOTIDE SEQUENCE [LARGE SCALE GENOMIC DNA]</scope>
    <source>
        <strain evidence="10 11">ZY74</strain>
    </source>
</reference>
<accession>A0A3N4QD60</accession>
<dbReference type="PROSITE" id="PS50929">
    <property type="entry name" value="ABC_TM1F"/>
    <property type="match status" value="1"/>
</dbReference>
<dbReference type="Pfam" id="PF00005">
    <property type="entry name" value="ABC_tran"/>
    <property type="match status" value="1"/>
</dbReference>
<dbReference type="PROSITE" id="PS00211">
    <property type="entry name" value="ABC_TRANSPORTER_1"/>
    <property type="match status" value="1"/>
</dbReference>
<keyword evidence="4 10" id="KW-0067">ATP-binding</keyword>
<dbReference type="GO" id="GO:0015421">
    <property type="term" value="F:ABC-type oligopeptide transporter activity"/>
    <property type="evidence" value="ECO:0007669"/>
    <property type="project" value="TreeGrafter"/>
</dbReference>
<dbReference type="Pfam" id="PF00664">
    <property type="entry name" value="ABC_membrane"/>
    <property type="match status" value="1"/>
</dbReference>
<dbReference type="InterPro" id="IPR036640">
    <property type="entry name" value="ABC1_TM_sf"/>
</dbReference>
<dbReference type="InterPro" id="IPR003593">
    <property type="entry name" value="AAA+_ATPase"/>
</dbReference>
<dbReference type="GO" id="GO:0005524">
    <property type="term" value="F:ATP binding"/>
    <property type="evidence" value="ECO:0007669"/>
    <property type="project" value="UniProtKB-KW"/>
</dbReference>
<dbReference type="CDD" id="cd03251">
    <property type="entry name" value="ABCC_MsbA"/>
    <property type="match status" value="1"/>
</dbReference>
<comment type="subcellular location">
    <subcellularLocation>
        <location evidence="1">Cell membrane</location>
        <topology evidence="1">Multi-pass membrane protein</topology>
    </subcellularLocation>
</comment>
<dbReference type="PANTHER" id="PTHR43394">
    <property type="entry name" value="ATP-DEPENDENT PERMEASE MDL1, MITOCHONDRIAL"/>
    <property type="match status" value="1"/>
</dbReference>
<evidence type="ECO:0000313" key="10">
    <source>
        <dbReference type="EMBL" id="RPE13910.1"/>
    </source>
</evidence>
<dbReference type="RefSeq" id="WP_123846425.1">
    <property type="nucleotide sequence ID" value="NZ_RPDH01000001.1"/>
</dbReference>
<evidence type="ECO:0000256" key="4">
    <source>
        <dbReference type="ARBA" id="ARBA00022840"/>
    </source>
</evidence>
<dbReference type="SMART" id="SM00382">
    <property type="entry name" value="AAA"/>
    <property type="match status" value="1"/>
</dbReference>
<evidence type="ECO:0000256" key="2">
    <source>
        <dbReference type="ARBA" id="ARBA00022692"/>
    </source>
</evidence>
<dbReference type="InterPro" id="IPR039421">
    <property type="entry name" value="Type_1_exporter"/>
</dbReference>
<dbReference type="PROSITE" id="PS50893">
    <property type="entry name" value="ABC_TRANSPORTER_2"/>
    <property type="match status" value="1"/>
</dbReference>
<dbReference type="SUPFAM" id="SSF90123">
    <property type="entry name" value="ABC transporter transmembrane region"/>
    <property type="match status" value="1"/>
</dbReference>
<keyword evidence="5 7" id="KW-1133">Transmembrane helix</keyword>
<evidence type="ECO:0000313" key="11">
    <source>
        <dbReference type="Proteomes" id="UP000278351"/>
    </source>
</evidence>
<keyword evidence="6 7" id="KW-0472">Membrane</keyword>
<dbReference type="OrthoDB" id="9780296at2"/>
<comment type="caution">
    <text evidence="10">The sequence shown here is derived from an EMBL/GenBank/DDBJ whole genome shotgun (WGS) entry which is preliminary data.</text>
</comment>
<keyword evidence="2 7" id="KW-0812">Transmembrane</keyword>
<evidence type="ECO:0000259" key="9">
    <source>
        <dbReference type="PROSITE" id="PS50929"/>
    </source>
</evidence>
<feature type="transmembrane region" description="Helical" evidence="7">
    <location>
        <begin position="171"/>
        <end position="189"/>
    </location>
</feature>
<evidence type="ECO:0000256" key="6">
    <source>
        <dbReference type="ARBA" id="ARBA00023136"/>
    </source>
</evidence>
<feature type="transmembrane region" description="Helical" evidence="7">
    <location>
        <begin position="87"/>
        <end position="110"/>
    </location>
</feature>
<dbReference type="Proteomes" id="UP000278351">
    <property type="component" value="Unassembled WGS sequence"/>
</dbReference>
<dbReference type="CDD" id="cd18552">
    <property type="entry name" value="ABC_6TM_MsbA_like"/>
    <property type="match status" value="1"/>
</dbReference>
<dbReference type="SUPFAM" id="SSF52540">
    <property type="entry name" value="P-loop containing nucleoside triphosphate hydrolases"/>
    <property type="match status" value="1"/>
</dbReference>
<keyword evidence="3" id="KW-0547">Nucleotide-binding</keyword>
<dbReference type="Gene3D" id="3.40.50.300">
    <property type="entry name" value="P-loop containing nucleotide triphosphate hydrolases"/>
    <property type="match status" value="1"/>
</dbReference>